<evidence type="ECO:0008006" key="4">
    <source>
        <dbReference type="Google" id="ProtNLM"/>
    </source>
</evidence>
<feature type="compositionally biased region" description="Polar residues" evidence="1">
    <location>
        <begin position="149"/>
        <end position="163"/>
    </location>
</feature>
<dbReference type="EMBL" id="JAUBYV010000002">
    <property type="protein sequence ID" value="KAK2629049.1"/>
    <property type="molecule type" value="Genomic_DNA"/>
</dbReference>
<feature type="compositionally biased region" description="Polar residues" evidence="1">
    <location>
        <begin position="187"/>
        <end position="211"/>
    </location>
</feature>
<feature type="region of interest" description="Disordered" evidence="1">
    <location>
        <begin position="1"/>
        <end position="97"/>
    </location>
</feature>
<evidence type="ECO:0000313" key="3">
    <source>
        <dbReference type="Proteomes" id="UP001285354"/>
    </source>
</evidence>
<evidence type="ECO:0000313" key="2">
    <source>
        <dbReference type="EMBL" id="KAK2629049.1"/>
    </source>
</evidence>
<feature type="compositionally biased region" description="Pro residues" evidence="1">
    <location>
        <begin position="27"/>
        <end position="38"/>
    </location>
</feature>
<feature type="region of interest" description="Disordered" evidence="1">
    <location>
        <begin position="112"/>
        <end position="258"/>
    </location>
</feature>
<comment type="caution">
    <text evidence="2">The sequence shown here is derived from an EMBL/GenBank/DDBJ whole genome shotgun (WGS) entry which is preliminary data.</text>
</comment>
<feature type="region of interest" description="Disordered" evidence="1">
    <location>
        <begin position="300"/>
        <end position="319"/>
    </location>
</feature>
<dbReference type="AlphaFoldDB" id="A0AAD9T5P3"/>
<gene>
    <name evidence="2" type="ORF">QTJ16_002152</name>
</gene>
<organism evidence="2 3">
    <name type="scientific">Diplocarpon rosae</name>
    <dbReference type="NCBI Taxonomy" id="946125"/>
    <lineage>
        <taxon>Eukaryota</taxon>
        <taxon>Fungi</taxon>
        <taxon>Dikarya</taxon>
        <taxon>Ascomycota</taxon>
        <taxon>Pezizomycotina</taxon>
        <taxon>Leotiomycetes</taxon>
        <taxon>Helotiales</taxon>
        <taxon>Drepanopezizaceae</taxon>
        <taxon>Diplocarpon</taxon>
    </lineage>
</organism>
<feature type="compositionally biased region" description="Low complexity" evidence="1">
    <location>
        <begin position="43"/>
        <end position="69"/>
    </location>
</feature>
<reference evidence="2" key="1">
    <citation type="submission" date="2023-06" db="EMBL/GenBank/DDBJ databases">
        <title>Draft genome of Marssonina rosae.</title>
        <authorList>
            <person name="Cheng Q."/>
        </authorList>
    </citation>
    <scope>NUCLEOTIDE SEQUENCE</scope>
    <source>
        <strain evidence="2">R4</strain>
    </source>
</reference>
<keyword evidence="3" id="KW-1185">Reference proteome</keyword>
<accession>A0AAD9T5P3</accession>
<feature type="region of interest" description="Disordered" evidence="1">
    <location>
        <begin position="462"/>
        <end position="492"/>
    </location>
</feature>
<feature type="region of interest" description="Disordered" evidence="1">
    <location>
        <begin position="374"/>
        <end position="396"/>
    </location>
</feature>
<protein>
    <recommendedName>
        <fullName evidence="4">Glutamine repeat protein-1</fullName>
    </recommendedName>
</protein>
<evidence type="ECO:0000256" key="1">
    <source>
        <dbReference type="SAM" id="MobiDB-lite"/>
    </source>
</evidence>
<sequence length="492" mass="52697">MYAPGYGYGPASSSTSSGSPLPYNPNGGPPPPTPPTQPHHPHQQTQPQQQQQQQHQQHMIYNSQQYAAGPGPGLPPSSYPGQPGPSLGGNAGAMGMVQNNGMAHMAGGQMSAYQTPYSSSPYGGNIPTSTAPSIPPSFMPPSSGAQGFPMNSMSVNPQNQAQRMQPPPPSSTPTQPGPRASPFAGPSHNTPPNAGPQSQFSPPQVATQVHPQSSNNSQQAQAGTILTPQTPNFPAGSQSINGGSSQVTPLSPGSESRERERVTILLNINQQLLMEVISQQVSHAEVKKDDLATVSFQDVAEKSDQEKADEKAGGEKGRPTTREYYECMRRLQSNLAYLAAIADRSHKPSSQIPPHPAILVAPVLNPKSIAGVSGASADYEAENEEKEEQTKGNDNRGEILKELYKQLQAVFPGVELKKEAPIQAANPALRAQAHPHGAVHFKQQGQAPDPISQQRMQNEMMRQKMMHHQAQQNVQQQMSLSQQQQQGRVPSR</sequence>
<feature type="compositionally biased region" description="Low complexity" evidence="1">
    <location>
        <begin position="1"/>
        <end position="21"/>
    </location>
</feature>
<name>A0AAD9T5P3_9HELO</name>
<feature type="compositionally biased region" description="Low complexity" evidence="1">
    <location>
        <begin position="469"/>
        <end position="486"/>
    </location>
</feature>
<feature type="compositionally biased region" description="Low complexity" evidence="1">
    <location>
        <begin position="212"/>
        <end position="222"/>
    </location>
</feature>
<proteinExistence type="predicted"/>
<feature type="compositionally biased region" description="Polar residues" evidence="1">
    <location>
        <begin position="224"/>
        <end position="254"/>
    </location>
</feature>
<dbReference type="Proteomes" id="UP001285354">
    <property type="component" value="Unassembled WGS sequence"/>
</dbReference>
<feature type="compositionally biased region" description="Polar residues" evidence="1">
    <location>
        <begin position="112"/>
        <end position="122"/>
    </location>
</feature>